<name>A0A2X1L4Q3_ECOLX</name>
<evidence type="ECO:0000313" key="2">
    <source>
        <dbReference type="Proteomes" id="UP000250991"/>
    </source>
</evidence>
<evidence type="ECO:0000313" key="1">
    <source>
        <dbReference type="EMBL" id="SPW71129.1"/>
    </source>
</evidence>
<proteinExistence type="predicted"/>
<dbReference type="EC" id="2.7.7.-" evidence="1"/>
<keyword evidence="1" id="KW-0808">Transferase</keyword>
<dbReference type="AlphaFoldDB" id="A0A2X1L4Q3"/>
<organism evidence="1 2">
    <name type="scientific">Escherichia coli</name>
    <dbReference type="NCBI Taxonomy" id="562"/>
    <lineage>
        <taxon>Bacteria</taxon>
        <taxon>Pseudomonadati</taxon>
        <taxon>Pseudomonadota</taxon>
        <taxon>Gammaproteobacteria</taxon>
        <taxon>Enterobacterales</taxon>
        <taxon>Enterobacteriaceae</taxon>
        <taxon>Escherichia</taxon>
    </lineage>
</organism>
<keyword evidence="1" id="KW-0548">Nucleotidyltransferase</keyword>
<gene>
    <name evidence="1" type="primary">traC_9</name>
    <name evidence="1" type="ORF">NCTC8009_00409</name>
</gene>
<reference evidence="1 2" key="1">
    <citation type="submission" date="2018-06" db="EMBL/GenBank/DDBJ databases">
        <authorList>
            <consortium name="Pathogen Informatics"/>
            <person name="Doyle S."/>
        </authorList>
    </citation>
    <scope>NUCLEOTIDE SEQUENCE [LARGE SCALE GENOMIC DNA]</scope>
    <source>
        <strain evidence="1 2">NCTC8009</strain>
    </source>
</reference>
<sequence>MTVDASNMIAVAENARQIWTDSPFVFCADNDHQREINKGVFSATKAAEVTNGEVIIPAFTEAEKAQGLTDFNDLDASRGRDNFQNAMNAQLKHIGIPTPNSDTADHREAVVIDNLIFTPVKDEKPQMSPENRQSTARKRSWRHRIRLMTPTPTIQKTRHMKMTMPPMHPCNQ</sequence>
<dbReference type="EMBL" id="UARW01000006">
    <property type="protein sequence ID" value="SPW71129.1"/>
    <property type="molecule type" value="Genomic_DNA"/>
</dbReference>
<accession>A0A2X1L4Q3</accession>
<dbReference type="GO" id="GO:0016779">
    <property type="term" value="F:nucleotidyltransferase activity"/>
    <property type="evidence" value="ECO:0007669"/>
    <property type="project" value="UniProtKB-KW"/>
</dbReference>
<protein>
    <submittedName>
        <fullName evidence="1">DNA primase TraC</fullName>
        <ecNumber evidence="1">2.7.7.-</ecNumber>
    </submittedName>
</protein>
<dbReference type="Proteomes" id="UP000250991">
    <property type="component" value="Unassembled WGS sequence"/>
</dbReference>